<proteinExistence type="predicted"/>
<dbReference type="GO" id="GO:0005829">
    <property type="term" value="C:cytosol"/>
    <property type="evidence" value="ECO:0007669"/>
    <property type="project" value="TreeGrafter"/>
</dbReference>
<dbReference type="AlphaFoldDB" id="A0A7Y0DXW1"/>
<dbReference type="PRINTS" id="PR00032">
    <property type="entry name" value="HTHARAC"/>
</dbReference>
<name>A0A7Y0DXW1_9PROT</name>
<sequence>MEWASHPSAIVAPSTILASAATGVVELIERFSGDADSILGNVSIRPDDLTNPFNELRLSDFCNLFEEAARQTRNDRFGLHFGEKFEPRRLGAIGYAAISSPTLAAALRNVEIYFPAHQGQSSFGMIREDSDVFWLSYRIFDDRITNRRQDAELSMGMFLNIFREALGPSWVPLEVRFEHDAPDSAYFHEKIFGAPVQFGRRTNAFAFRRRDLDAKMPNQDPYLFSIIEPFLKTRCEIHQNPEDFATTVRNQIKLQLGDIPPSIAEIARILGVTDLSLQRQLRQHGVTFQELVNAARKELALHYLEDPDMRLTEIAHCLGYSELSAFSRAFRGWTGMSPHRYRRM</sequence>
<keyword evidence="6" id="KW-1185">Reference proteome</keyword>
<keyword evidence="2" id="KW-0238">DNA-binding</keyword>
<keyword evidence="3" id="KW-0804">Transcription</keyword>
<evidence type="ECO:0000256" key="3">
    <source>
        <dbReference type="ARBA" id="ARBA00023163"/>
    </source>
</evidence>
<dbReference type="InterPro" id="IPR032687">
    <property type="entry name" value="AraC-type_N"/>
</dbReference>
<feature type="domain" description="HTH araC/xylS-type" evidence="4">
    <location>
        <begin position="246"/>
        <end position="344"/>
    </location>
</feature>
<evidence type="ECO:0000256" key="2">
    <source>
        <dbReference type="ARBA" id="ARBA00023125"/>
    </source>
</evidence>
<dbReference type="GO" id="GO:0000976">
    <property type="term" value="F:transcription cis-regulatory region binding"/>
    <property type="evidence" value="ECO:0007669"/>
    <property type="project" value="TreeGrafter"/>
</dbReference>
<evidence type="ECO:0000313" key="5">
    <source>
        <dbReference type="EMBL" id="NMM43622.1"/>
    </source>
</evidence>
<keyword evidence="1" id="KW-0805">Transcription regulation</keyword>
<protein>
    <submittedName>
        <fullName evidence="5">AraC family transcriptional regulator</fullName>
    </submittedName>
</protein>
<evidence type="ECO:0000259" key="4">
    <source>
        <dbReference type="PROSITE" id="PS01124"/>
    </source>
</evidence>
<comment type="caution">
    <text evidence="5">The sequence shown here is derived from an EMBL/GenBank/DDBJ whole genome shotgun (WGS) entry which is preliminary data.</text>
</comment>
<evidence type="ECO:0000256" key="1">
    <source>
        <dbReference type="ARBA" id="ARBA00023015"/>
    </source>
</evidence>
<gene>
    <name evidence="5" type="ORF">HH303_03975</name>
</gene>
<accession>A0A7Y0DXW1</accession>
<reference evidence="5 6" key="1">
    <citation type="submission" date="2020-04" db="EMBL/GenBank/DDBJ databases">
        <title>Rhodospirillaceae bacterium KN72 isolated from deep sea.</title>
        <authorList>
            <person name="Zhang D.-C."/>
        </authorList>
    </citation>
    <scope>NUCLEOTIDE SEQUENCE [LARGE SCALE GENOMIC DNA]</scope>
    <source>
        <strain evidence="5 6">KN72</strain>
    </source>
</reference>
<dbReference type="Pfam" id="PF12625">
    <property type="entry name" value="Arabinose_bd"/>
    <property type="match status" value="1"/>
</dbReference>
<dbReference type="InterPro" id="IPR018060">
    <property type="entry name" value="HTH_AraC"/>
</dbReference>
<organism evidence="5 6">
    <name type="scientific">Pacificispira spongiicola</name>
    <dbReference type="NCBI Taxonomy" id="2729598"/>
    <lineage>
        <taxon>Bacteria</taxon>
        <taxon>Pseudomonadati</taxon>
        <taxon>Pseudomonadota</taxon>
        <taxon>Alphaproteobacteria</taxon>
        <taxon>Rhodospirillales</taxon>
        <taxon>Rhodospirillaceae</taxon>
        <taxon>Pacificispira</taxon>
    </lineage>
</organism>
<dbReference type="SUPFAM" id="SSF46689">
    <property type="entry name" value="Homeodomain-like"/>
    <property type="match status" value="1"/>
</dbReference>
<dbReference type="EMBL" id="JABBNT010000001">
    <property type="protein sequence ID" value="NMM43622.1"/>
    <property type="molecule type" value="Genomic_DNA"/>
</dbReference>
<dbReference type="SMART" id="SM00342">
    <property type="entry name" value="HTH_ARAC"/>
    <property type="match status" value="1"/>
</dbReference>
<dbReference type="InterPro" id="IPR009057">
    <property type="entry name" value="Homeodomain-like_sf"/>
</dbReference>
<dbReference type="PROSITE" id="PS01124">
    <property type="entry name" value="HTH_ARAC_FAMILY_2"/>
    <property type="match status" value="1"/>
</dbReference>
<dbReference type="Gene3D" id="1.10.10.60">
    <property type="entry name" value="Homeodomain-like"/>
    <property type="match status" value="1"/>
</dbReference>
<dbReference type="InterPro" id="IPR020449">
    <property type="entry name" value="Tscrpt_reg_AraC-type_HTH"/>
</dbReference>
<evidence type="ECO:0000313" key="6">
    <source>
        <dbReference type="Proteomes" id="UP000539372"/>
    </source>
</evidence>
<dbReference type="Proteomes" id="UP000539372">
    <property type="component" value="Unassembled WGS sequence"/>
</dbReference>
<dbReference type="PANTHER" id="PTHR47894">
    <property type="entry name" value="HTH-TYPE TRANSCRIPTIONAL REGULATOR GADX"/>
    <property type="match status" value="1"/>
</dbReference>
<dbReference type="GO" id="GO:0003700">
    <property type="term" value="F:DNA-binding transcription factor activity"/>
    <property type="evidence" value="ECO:0007669"/>
    <property type="project" value="InterPro"/>
</dbReference>
<dbReference type="Pfam" id="PF12833">
    <property type="entry name" value="HTH_18"/>
    <property type="match status" value="1"/>
</dbReference>
<dbReference type="RefSeq" id="WP_169623887.1">
    <property type="nucleotide sequence ID" value="NZ_JABBNT010000001.1"/>
</dbReference>
<dbReference type="PANTHER" id="PTHR47894:SF4">
    <property type="entry name" value="HTH-TYPE TRANSCRIPTIONAL REGULATOR GADX"/>
    <property type="match status" value="1"/>
</dbReference>